<dbReference type="AlphaFoldDB" id="A0A239THM5"/>
<gene>
    <name evidence="1" type="ORF">SAMEA4364220_00641</name>
</gene>
<dbReference type="GeneID" id="78508177"/>
<dbReference type="Proteomes" id="UP000215383">
    <property type="component" value="Chromosome 1"/>
</dbReference>
<evidence type="ECO:0000313" key="1">
    <source>
        <dbReference type="EMBL" id="SNU96758.1"/>
    </source>
</evidence>
<sequence>MLKIQEMYLMIKQGFSSFLITPDTDYNSYISKDISKKAWQITGNRLKEAMVKIGGKY</sequence>
<accession>A0A239THM5</accession>
<keyword evidence="2" id="KW-1185">Reference proteome</keyword>
<evidence type="ECO:0000313" key="2">
    <source>
        <dbReference type="Proteomes" id="UP000215383"/>
    </source>
</evidence>
<dbReference type="RefSeq" id="WP_155909547.1">
    <property type="nucleotide sequence ID" value="NZ_CALXYH010000008.1"/>
</dbReference>
<dbReference type="EMBL" id="LT906446">
    <property type="protein sequence ID" value="SNU96758.1"/>
    <property type="molecule type" value="Genomic_DNA"/>
</dbReference>
<proteinExistence type="predicted"/>
<protein>
    <submittedName>
        <fullName evidence="1">Uncharacterized protein</fullName>
    </submittedName>
</protein>
<reference evidence="1 2" key="1">
    <citation type="submission" date="2017-06" db="EMBL/GenBank/DDBJ databases">
        <authorList>
            <consortium name="Pathogen Informatics"/>
        </authorList>
    </citation>
    <scope>NUCLEOTIDE SEQUENCE [LARGE SCALE GENOMIC DNA]</scope>
    <source>
        <strain evidence="1 2">NCTC10570</strain>
    </source>
</reference>
<organism evidence="1 2">
    <name type="scientific">Megamonas hypermegale</name>
    <dbReference type="NCBI Taxonomy" id="158847"/>
    <lineage>
        <taxon>Bacteria</taxon>
        <taxon>Bacillati</taxon>
        <taxon>Bacillota</taxon>
        <taxon>Negativicutes</taxon>
        <taxon>Selenomonadales</taxon>
        <taxon>Selenomonadaceae</taxon>
        <taxon>Megamonas</taxon>
    </lineage>
</organism>
<name>A0A239THM5_9FIRM</name>